<dbReference type="NCBIfam" id="TIGR03591">
    <property type="entry name" value="polynuc_phos"/>
    <property type="match status" value="1"/>
</dbReference>
<dbReference type="EMBL" id="AP025225">
    <property type="protein sequence ID" value="BDB96250.1"/>
    <property type="molecule type" value="Genomic_DNA"/>
</dbReference>
<keyword evidence="9" id="KW-1185">Reference proteome</keyword>
<comment type="catalytic activity">
    <reaction evidence="6">
        <text>RNA(n+1) + phosphate = RNA(n) + a ribonucleoside 5'-diphosphate</text>
        <dbReference type="Rhea" id="RHEA:22096"/>
        <dbReference type="Rhea" id="RHEA-COMP:14527"/>
        <dbReference type="Rhea" id="RHEA-COMP:17342"/>
        <dbReference type="ChEBI" id="CHEBI:43474"/>
        <dbReference type="ChEBI" id="CHEBI:57930"/>
        <dbReference type="ChEBI" id="CHEBI:140395"/>
        <dbReference type="EC" id="2.7.7.8"/>
    </reaction>
</comment>
<dbReference type="Proteomes" id="UP001320209">
    <property type="component" value="Chromosome"/>
</dbReference>
<dbReference type="InterPro" id="IPR003029">
    <property type="entry name" value="S1_domain"/>
</dbReference>
<feature type="binding site" evidence="6">
    <location>
        <position position="510"/>
    </location>
    <ligand>
        <name>Mg(2+)</name>
        <dbReference type="ChEBI" id="CHEBI:18420"/>
    </ligand>
</feature>
<comment type="function">
    <text evidence="6">Involved in mRNA degradation. Catalyzes the phosphorolysis of single-stranded polyribonucleotides processively in the 3'- to 5'-direction.</text>
</comment>
<keyword evidence="5 6" id="KW-0694">RNA-binding</keyword>
<evidence type="ECO:0000256" key="2">
    <source>
        <dbReference type="ARBA" id="ARBA00022679"/>
    </source>
</evidence>
<dbReference type="SUPFAM" id="SSF50249">
    <property type="entry name" value="Nucleic acid-binding proteins"/>
    <property type="match status" value="1"/>
</dbReference>
<proteinExistence type="inferred from homology"/>
<evidence type="ECO:0000256" key="1">
    <source>
        <dbReference type="ARBA" id="ARBA00007404"/>
    </source>
</evidence>
<dbReference type="NCBIfam" id="NF008805">
    <property type="entry name" value="PRK11824.1"/>
    <property type="match status" value="1"/>
</dbReference>
<dbReference type="InterPro" id="IPR020568">
    <property type="entry name" value="Ribosomal_Su5_D2-typ_SF"/>
</dbReference>
<dbReference type="InterPro" id="IPR015847">
    <property type="entry name" value="ExoRNase_PH_dom2"/>
</dbReference>
<dbReference type="SUPFAM" id="SSF55666">
    <property type="entry name" value="Ribonuclease PH domain 2-like"/>
    <property type="match status" value="2"/>
</dbReference>
<evidence type="ECO:0000256" key="6">
    <source>
        <dbReference type="HAMAP-Rule" id="MF_01595"/>
    </source>
</evidence>
<keyword evidence="6" id="KW-0479">Metal-binding</keyword>
<protein>
    <recommendedName>
        <fullName evidence="6">Polyribonucleotide nucleotidyltransferase</fullName>
        <ecNumber evidence="6">2.7.7.8</ecNumber>
    </recommendedName>
    <alternativeName>
        <fullName evidence="6">Polynucleotide phosphorylase</fullName>
        <shortName evidence="6">PNPase</shortName>
    </alternativeName>
</protein>
<dbReference type="InterPro" id="IPR012340">
    <property type="entry name" value="NA-bd_OB-fold"/>
</dbReference>
<evidence type="ECO:0000313" key="9">
    <source>
        <dbReference type="Proteomes" id="UP001320209"/>
    </source>
</evidence>
<dbReference type="PANTHER" id="PTHR11252:SF0">
    <property type="entry name" value="POLYRIBONUCLEOTIDE NUCLEOTIDYLTRANSFERASE 1, MITOCHONDRIAL"/>
    <property type="match status" value="1"/>
</dbReference>
<dbReference type="Pfam" id="PF03725">
    <property type="entry name" value="RNase_PH_C"/>
    <property type="match status" value="2"/>
</dbReference>
<dbReference type="InterPro" id="IPR027408">
    <property type="entry name" value="PNPase/RNase_PH_dom_sf"/>
</dbReference>
<comment type="subcellular location">
    <subcellularLocation>
        <location evidence="6">Cytoplasm</location>
    </subcellularLocation>
</comment>
<evidence type="ECO:0000256" key="4">
    <source>
        <dbReference type="ARBA" id="ARBA00022842"/>
    </source>
</evidence>
<sequence length="717" mass="77163">MVKTHKKEVQWAGRSLVFETGEFARQADGAVLVRYGGTSVLCVATAADKDGFDCGFLPLSVHYQEKAYAAGKIPGGFLKRESKPSDHEVLASRIIDRSIRPLFSSDFGREIQIICSVFSYSDDSDPVIAATIGASAAAMLSGIPFSGPACIARVGMKGSGGFMLNPSRESLEASQLDLTVAGTLDAVLMVESGAMELSDEDMLLAIEHGRSAFAPVIDAIGQLCKECSEHTDRKKSGKFASYYNRSKEQECCVSEDKVISAIDAESGRLSSVCDDNDKERRKALLKLIADDVFRSLGFSGEDGKSCGTEFEEARACFDKMFSERWKFFVRNRIVSEGKRIGGRGANDVRDIHSRVGLFERVHGSALFTRGGTQAVVVATLGSSKDAQMVDSLDGVRHETFLLHYNFPNFSVGEVGKVGPPGRREVGHGNLAWRALKSVLPSQEEFPYTVRLVSEITESDGSSSMATVCGAALAAMDAGVPLKRMVSGIAMGLIKEGGKVVVLSDISGDEDHLGDMDFKVAGTEKGITALQMDLKVSGISMDILRSAVKQANEGREFIMSEMKKVLSEPRKKISESAPRITTIKIPVDKIKDLIGAGGKNIKSLCEMGAEIDVSQDGVVKVFAASDDISKRVVERIRGTTVVPSVGDVFTGKVVGLVDFGAFVNFCGQQDGLVHVSEICDRRIDSPADVLTVGQEVVVKVVGFDKRGKIKLSIKQAKE</sequence>
<dbReference type="InterPro" id="IPR036345">
    <property type="entry name" value="ExoRNase_PH_dom2_sf"/>
</dbReference>
<name>A0ABM7V8X4_9PROT</name>
<comment type="similarity">
    <text evidence="1 6">Belongs to the polyribonucleotide nucleotidyltransferase family.</text>
</comment>
<dbReference type="InterPro" id="IPR001247">
    <property type="entry name" value="ExoRNase_PH_dom1"/>
</dbReference>
<feature type="domain" description="S1 motif" evidence="7">
    <location>
        <begin position="645"/>
        <end position="713"/>
    </location>
</feature>
<dbReference type="Pfam" id="PF00013">
    <property type="entry name" value="KH_1"/>
    <property type="match status" value="1"/>
</dbReference>
<dbReference type="PIRSF" id="PIRSF005499">
    <property type="entry name" value="PNPase"/>
    <property type="match status" value="1"/>
</dbReference>
<gene>
    <name evidence="6 8" type="primary">pnp</name>
    <name evidence="8" type="ORF">HYD_3830</name>
</gene>
<dbReference type="SMART" id="SM00322">
    <property type="entry name" value="KH"/>
    <property type="match status" value="1"/>
</dbReference>
<keyword evidence="4 6" id="KW-0460">Magnesium</keyword>
<evidence type="ECO:0000313" key="8">
    <source>
        <dbReference type="EMBL" id="BDB96250.1"/>
    </source>
</evidence>
<dbReference type="HAMAP" id="MF_01595">
    <property type="entry name" value="PNPase"/>
    <property type="match status" value="1"/>
</dbReference>
<dbReference type="EC" id="2.7.7.8" evidence="6"/>
<dbReference type="Pfam" id="PF00575">
    <property type="entry name" value="S1"/>
    <property type="match status" value="1"/>
</dbReference>
<organism evidence="8 9">
    <name type="scientific">Candidatus Hydrogenosomobacter endosymbioticus</name>
    <dbReference type="NCBI Taxonomy" id="2558174"/>
    <lineage>
        <taxon>Bacteria</taxon>
        <taxon>Pseudomonadati</taxon>
        <taxon>Pseudomonadota</taxon>
        <taxon>Alphaproteobacteria</taxon>
        <taxon>Holosporales</taxon>
        <taxon>Holosporaceae</taxon>
        <taxon>Candidatus Hydrogenosomobacter</taxon>
    </lineage>
</organism>
<keyword evidence="2 6" id="KW-0808">Transferase</keyword>
<evidence type="ECO:0000256" key="3">
    <source>
        <dbReference type="ARBA" id="ARBA00022695"/>
    </source>
</evidence>
<dbReference type="CDD" id="cd11364">
    <property type="entry name" value="RNase_PH_PNPase_2"/>
    <property type="match status" value="1"/>
</dbReference>
<dbReference type="PROSITE" id="PS50126">
    <property type="entry name" value="S1"/>
    <property type="match status" value="1"/>
</dbReference>
<dbReference type="InterPro" id="IPR036612">
    <property type="entry name" value="KH_dom_type_1_sf"/>
</dbReference>
<dbReference type="SMART" id="SM00316">
    <property type="entry name" value="S1"/>
    <property type="match status" value="1"/>
</dbReference>
<dbReference type="InterPro" id="IPR004087">
    <property type="entry name" value="KH_dom"/>
</dbReference>
<dbReference type="CDD" id="cd02393">
    <property type="entry name" value="KH-I_PNPase"/>
    <property type="match status" value="1"/>
</dbReference>
<dbReference type="SUPFAM" id="SSF54791">
    <property type="entry name" value="Eukaryotic type KH-domain (KH-domain type I)"/>
    <property type="match status" value="1"/>
</dbReference>
<reference evidence="8" key="1">
    <citation type="submission" date="2021-10" db="EMBL/GenBank/DDBJ databases">
        <title>Genome Sequence of The Candidatus Hydrogeosomobacter endosymbioticus, an Intracellular Bacterial Symbiont of the Anaerobic Ciliate GW7.</title>
        <authorList>
            <person name="Shiohama Y."/>
            <person name="Shinzato N."/>
        </authorList>
    </citation>
    <scope>NUCLEOTIDE SEQUENCE [LARGE SCALE GENOMIC DNA]</scope>
    <source>
        <strain evidence="8">200920</strain>
    </source>
</reference>
<dbReference type="InterPro" id="IPR012162">
    <property type="entry name" value="PNPase"/>
</dbReference>
<dbReference type="SUPFAM" id="SSF54211">
    <property type="entry name" value="Ribosomal protein S5 domain 2-like"/>
    <property type="match status" value="2"/>
</dbReference>
<evidence type="ECO:0000259" key="7">
    <source>
        <dbReference type="PROSITE" id="PS50126"/>
    </source>
</evidence>
<comment type="cofactor">
    <cofactor evidence="6">
        <name>Mg(2+)</name>
        <dbReference type="ChEBI" id="CHEBI:18420"/>
    </cofactor>
</comment>
<dbReference type="PANTHER" id="PTHR11252">
    <property type="entry name" value="POLYRIBONUCLEOTIDE NUCLEOTIDYLTRANSFERASE"/>
    <property type="match status" value="1"/>
</dbReference>
<evidence type="ECO:0000256" key="5">
    <source>
        <dbReference type="ARBA" id="ARBA00022884"/>
    </source>
</evidence>
<keyword evidence="3 6" id="KW-0548">Nucleotidyltransferase</keyword>
<feature type="binding site" evidence="6">
    <location>
        <position position="516"/>
    </location>
    <ligand>
        <name>Mg(2+)</name>
        <dbReference type="ChEBI" id="CHEBI:18420"/>
    </ligand>
</feature>
<dbReference type="InterPro" id="IPR004088">
    <property type="entry name" value="KH_dom_type_1"/>
</dbReference>
<accession>A0ABM7V8X4</accession>
<dbReference type="Gene3D" id="2.40.50.140">
    <property type="entry name" value="Nucleic acid-binding proteins"/>
    <property type="match status" value="1"/>
</dbReference>
<keyword evidence="6" id="KW-0963">Cytoplasm</keyword>
<dbReference type="Gene3D" id="3.30.230.70">
    <property type="entry name" value="GHMP Kinase, N-terminal domain"/>
    <property type="match status" value="2"/>
</dbReference>
<dbReference type="Gene3D" id="3.30.1370.10">
    <property type="entry name" value="K Homology domain, type 1"/>
    <property type="match status" value="1"/>
</dbReference>
<dbReference type="Pfam" id="PF01138">
    <property type="entry name" value="RNase_PH"/>
    <property type="match status" value="2"/>
</dbReference>